<proteinExistence type="predicted"/>
<dbReference type="PANTHER" id="PTHR21689">
    <property type="entry name" value="LIN-9"/>
    <property type="match status" value="1"/>
</dbReference>
<keyword evidence="1" id="KW-0812">Transmembrane</keyword>
<evidence type="ECO:0000313" key="2">
    <source>
        <dbReference type="EMBL" id="KAK9015644.1"/>
    </source>
</evidence>
<dbReference type="InterPro" id="IPR010561">
    <property type="entry name" value="LIN-9/ALY1"/>
</dbReference>
<dbReference type="EMBL" id="JBBPBN010000021">
    <property type="protein sequence ID" value="KAK9015644.1"/>
    <property type="molecule type" value="Genomic_DNA"/>
</dbReference>
<evidence type="ECO:0000256" key="1">
    <source>
        <dbReference type="SAM" id="Phobius"/>
    </source>
</evidence>
<keyword evidence="1" id="KW-0472">Membrane</keyword>
<organism evidence="2 3">
    <name type="scientific">Hibiscus sabdariffa</name>
    <name type="common">roselle</name>
    <dbReference type="NCBI Taxonomy" id="183260"/>
    <lineage>
        <taxon>Eukaryota</taxon>
        <taxon>Viridiplantae</taxon>
        <taxon>Streptophyta</taxon>
        <taxon>Embryophyta</taxon>
        <taxon>Tracheophyta</taxon>
        <taxon>Spermatophyta</taxon>
        <taxon>Magnoliopsida</taxon>
        <taxon>eudicotyledons</taxon>
        <taxon>Gunneridae</taxon>
        <taxon>Pentapetalae</taxon>
        <taxon>rosids</taxon>
        <taxon>malvids</taxon>
        <taxon>Malvales</taxon>
        <taxon>Malvaceae</taxon>
        <taxon>Malvoideae</taxon>
        <taxon>Hibiscus</taxon>
    </lineage>
</organism>
<keyword evidence="1" id="KW-1133">Transmembrane helix</keyword>
<comment type="caution">
    <text evidence="2">The sequence shown here is derived from an EMBL/GenBank/DDBJ whole genome shotgun (WGS) entry which is preliminary data.</text>
</comment>
<gene>
    <name evidence="2" type="ORF">V6N11_006742</name>
</gene>
<name>A0ABR2RS04_9ROSI</name>
<keyword evidence="3" id="KW-1185">Reference proteome</keyword>
<reference evidence="2 3" key="1">
    <citation type="journal article" date="2024" name="G3 (Bethesda)">
        <title>Genome assembly of Hibiscus sabdariffa L. provides insights into metabolisms of medicinal natural products.</title>
        <authorList>
            <person name="Kim T."/>
        </authorList>
    </citation>
    <scope>NUCLEOTIDE SEQUENCE [LARGE SCALE GENOMIC DNA]</scope>
    <source>
        <strain evidence="2">TK-2024</strain>
        <tissue evidence="2">Old leaves</tissue>
    </source>
</reference>
<feature type="transmembrane region" description="Helical" evidence="1">
    <location>
        <begin position="12"/>
        <end position="36"/>
    </location>
</feature>
<evidence type="ECO:0000313" key="3">
    <source>
        <dbReference type="Proteomes" id="UP001396334"/>
    </source>
</evidence>
<dbReference type="PANTHER" id="PTHR21689:SF5">
    <property type="entry name" value="PROTEIN ALWAYS EARLY 1-RELATED"/>
    <property type="match status" value="1"/>
</dbReference>
<protein>
    <submittedName>
        <fullName evidence="2">Uncharacterized protein</fullName>
    </submittedName>
</protein>
<accession>A0ABR2RS04</accession>
<sequence length="275" mass="31736">MSRDTRVSREWTFRVHMLFFLSVFVWNLRNVGVFWINTSFPNVKYLLVTNAIYLGLIPVNAKTDVPNVDSAHPTANYQPLTIVHIQGREADIRVMSELNRVLDKKDIDGAQKYERQHIGKQKWRMLYKRFQTFQEAYTMVLVQLKEANGQACGFHELMQKWLYFSLISILFFDNFKLIIFHAGGLASSLVSQESDSIAAMSSTKDDGDSFMRAVEALNSMDKLQFTPDIRMPEQVPSELITSCIPILRMIQVLPEGRESIPDFWSRIAANQRPAY</sequence>
<dbReference type="Proteomes" id="UP001396334">
    <property type="component" value="Unassembled WGS sequence"/>
</dbReference>